<comment type="similarity">
    <text evidence="1">Belongs to the N(4)/N(6)-methyltransferase family.</text>
</comment>
<dbReference type="InterPro" id="IPR002941">
    <property type="entry name" value="DNA_methylase_N4/N6"/>
</dbReference>
<dbReference type="STRING" id="1075417.SAMN05421823_102443"/>
<feature type="domain" description="Type III restriction/modification enzyme methylation subunit" evidence="8">
    <location>
        <begin position="37"/>
        <end position="92"/>
    </location>
</feature>
<reference evidence="9 10" key="1">
    <citation type="submission" date="2016-10" db="EMBL/GenBank/DDBJ databases">
        <authorList>
            <person name="de Groot N.N."/>
        </authorList>
    </citation>
    <scope>NUCLEOTIDE SEQUENCE [LARGE SCALE GENOMIC DNA]</scope>
    <source>
        <strain evidence="9 10">DSM 25186</strain>
    </source>
</reference>
<dbReference type="PRINTS" id="PR00506">
    <property type="entry name" value="D21N6MTFRASE"/>
</dbReference>
<keyword evidence="5" id="KW-0949">S-adenosyl-L-methionine</keyword>
<dbReference type="Gene3D" id="3.40.50.150">
    <property type="entry name" value="Vaccinia Virus protein VP39"/>
    <property type="match status" value="1"/>
</dbReference>
<dbReference type="GO" id="GO:0003677">
    <property type="term" value="F:DNA binding"/>
    <property type="evidence" value="ECO:0007669"/>
    <property type="project" value="InterPro"/>
</dbReference>
<proteinExistence type="inferred from homology"/>
<dbReference type="AlphaFoldDB" id="A0A1G9AYC4"/>
<dbReference type="InterPro" id="IPR029063">
    <property type="entry name" value="SAM-dependent_MTases_sf"/>
</dbReference>
<dbReference type="Proteomes" id="UP000198510">
    <property type="component" value="Unassembled WGS sequence"/>
</dbReference>
<evidence type="ECO:0000256" key="4">
    <source>
        <dbReference type="ARBA" id="ARBA00022679"/>
    </source>
</evidence>
<protein>
    <recommendedName>
        <fullName evidence="2">site-specific DNA-methyltransferase (adenine-specific)</fullName>
        <ecNumber evidence="2">2.1.1.72</ecNumber>
    </recommendedName>
</protein>
<keyword evidence="4 9" id="KW-0808">Transferase</keyword>
<evidence type="ECO:0000313" key="10">
    <source>
        <dbReference type="Proteomes" id="UP000198510"/>
    </source>
</evidence>
<evidence type="ECO:0000256" key="6">
    <source>
        <dbReference type="ARBA" id="ARBA00047942"/>
    </source>
</evidence>
<dbReference type="GO" id="GO:0008170">
    <property type="term" value="F:N-methyltransferase activity"/>
    <property type="evidence" value="ECO:0007669"/>
    <property type="project" value="InterPro"/>
</dbReference>
<keyword evidence="10" id="KW-1185">Reference proteome</keyword>
<sequence>MPSLLEELHQLLRHDARLVSEGTWRKNKLQDLIWQLDAELLRLLRSHPRIRARFFREVDGVCVFDQAGFQQIVTGKDFLPDSYTAYKNQLGLTSEQRFLSASKDVVLAWPYKDGVLEGGQTQAADKTEERFWHETLAAEEIDWLLAPKALHRFRRITAHKQAPAERLTADEHLLIKGNNLLTLCTLRARYAEKVKLIYIDPPYNTGKDTFGYNDRFSHATWLTFMKNRLEVARTLLRPDGVMFISIDSHEQAYLKVLCDELFGREHFVGEIVWETATDNNATQISVEHEYVLCYAKDKRRQGPWKIQSEKAQRIQQEYETLKQQHPGDLAAVERGLRRWLTQMRKSKAVDLSGVAHYAYVDEKGVFYPGNSANTRPGGYHYDLLHPTTGKVCKRPTNGYRWPEATFRKADGRGDVLWGADETTIPKIKKRLDTATELLKGYFYEDNRRSTQALTQLMGRKAFANPKSINLLKKLIRFTTGAGDLVLDFFAGSGSTAQAVLEVNRAEGARRRFILCEQLDYIETLTLPRIQKALGEDTLVYAELAGLNQPFVEQIQAAGDHAALQTTWETMRGKARLDWRLNAEALETVAAQLTTFPLPEARQLLLDLLDKNQLYVPLSEMADTDYGLTETDQRLNGAY</sequence>
<dbReference type="InterPro" id="IPR002052">
    <property type="entry name" value="DNA_methylase_N6_adenine_CS"/>
</dbReference>
<evidence type="ECO:0000313" key="9">
    <source>
        <dbReference type="EMBL" id="SDK32198.1"/>
    </source>
</evidence>
<dbReference type="SUPFAM" id="SSF53335">
    <property type="entry name" value="S-adenosyl-L-methionine-dependent methyltransferases"/>
    <property type="match status" value="1"/>
</dbReference>
<dbReference type="GO" id="GO:0032259">
    <property type="term" value="P:methylation"/>
    <property type="evidence" value="ECO:0007669"/>
    <property type="project" value="UniProtKB-KW"/>
</dbReference>
<dbReference type="Pfam" id="PF12564">
    <property type="entry name" value="TypeIII_RM_meth"/>
    <property type="match status" value="1"/>
</dbReference>
<evidence type="ECO:0000259" key="7">
    <source>
        <dbReference type="Pfam" id="PF01555"/>
    </source>
</evidence>
<dbReference type="PROSITE" id="PS00092">
    <property type="entry name" value="N6_MTASE"/>
    <property type="match status" value="1"/>
</dbReference>
<accession>A0A1G9AYC4</accession>
<evidence type="ECO:0000259" key="8">
    <source>
        <dbReference type="Pfam" id="PF12564"/>
    </source>
</evidence>
<dbReference type="Pfam" id="PF01555">
    <property type="entry name" value="N6_N4_Mtase"/>
    <property type="match status" value="1"/>
</dbReference>
<feature type="domain" description="DNA methylase N-4/N-6" evidence="7">
    <location>
        <begin position="194"/>
        <end position="519"/>
    </location>
</feature>
<evidence type="ECO:0000256" key="2">
    <source>
        <dbReference type="ARBA" id="ARBA00011900"/>
    </source>
</evidence>
<gene>
    <name evidence="9" type="ORF">SAMN05421823_102443</name>
</gene>
<dbReference type="InterPro" id="IPR022221">
    <property type="entry name" value="TypeIII_RM_meth"/>
</dbReference>
<evidence type="ECO:0000256" key="3">
    <source>
        <dbReference type="ARBA" id="ARBA00022603"/>
    </source>
</evidence>
<comment type="catalytic activity">
    <reaction evidence="6">
        <text>a 2'-deoxyadenosine in DNA + S-adenosyl-L-methionine = an N(6)-methyl-2'-deoxyadenosine in DNA + S-adenosyl-L-homocysteine + H(+)</text>
        <dbReference type="Rhea" id="RHEA:15197"/>
        <dbReference type="Rhea" id="RHEA-COMP:12418"/>
        <dbReference type="Rhea" id="RHEA-COMP:12419"/>
        <dbReference type="ChEBI" id="CHEBI:15378"/>
        <dbReference type="ChEBI" id="CHEBI:57856"/>
        <dbReference type="ChEBI" id="CHEBI:59789"/>
        <dbReference type="ChEBI" id="CHEBI:90615"/>
        <dbReference type="ChEBI" id="CHEBI:90616"/>
        <dbReference type="EC" id="2.1.1.72"/>
    </reaction>
</comment>
<dbReference type="EMBL" id="FNFO01000002">
    <property type="protein sequence ID" value="SDK32198.1"/>
    <property type="molecule type" value="Genomic_DNA"/>
</dbReference>
<dbReference type="InterPro" id="IPR002295">
    <property type="entry name" value="N4/N6-MTase_EcoPI_Mod-like"/>
</dbReference>
<name>A0A1G9AYC4_9BACT</name>
<keyword evidence="3 9" id="KW-0489">Methyltransferase</keyword>
<evidence type="ECO:0000256" key="1">
    <source>
        <dbReference type="ARBA" id="ARBA00006594"/>
    </source>
</evidence>
<dbReference type="EC" id="2.1.1.72" evidence="2"/>
<dbReference type="GO" id="GO:0009007">
    <property type="term" value="F:site-specific DNA-methyltransferase (adenine-specific) activity"/>
    <property type="evidence" value="ECO:0007669"/>
    <property type="project" value="UniProtKB-EC"/>
</dbReference>
<organism evidence="9 10">
    <name type="scientific">Catalinimonas alkaloidigena</name>
    <dbReference type="NCBI Taxonomy" id="1075417"/>
    <lineage>
        <taxon>Bacteria</taxon>
        <taxon>Pseudomonadati</taxon>
        <taxon>Bacteroidota</taxon>
        <taxon>Cytophagia</taxon>
        <taxon>Cytophagales</taxon>
        <taxon>Catalimonadaceae</taxon>
        <taxon>Catalinimonas</taxon>
    </lineage>
</organism>
<evidence type="ECO:0000256" key="5">
    <source>
        <dbReference type="ARBA" id="ARBA00022691"/>
    </source>
</evidence>